<dbReference type="Gene3D" id="3.90.70.80">
    <property type="match status" value="1"/>
</dbReference>
<dbReference type="SUPFAM" id="SSF54001">
    <property type="entry name" value="Cysteine proteinases"/>
    <property type="match status" value="1"/>
</dbReference>
<name>A0A834R8M7_SARSC</name>
<dbReference type="CDD" id="cd22761">
    <property type="entry name" value="OTU_OTUD6"/>
    <property type="match status" value="1"/>
</dbReference>
<dbReference type="Pfam" id="PF02338">
    <property type="entry name" value="OTU"/>
    <property type="match status" value="1"/>
</dbReference>
<keyword evidence="1" id="KW-0378">Hydrolase</keyword>
<sequence>MGDNSQLFCPYDEIIERHRQEKKDLNATIAKLRFSAPKNDKKKKKEISAQIEMLESDLKIKHDQELKEWEAQSNNTTNDSSDHIVDNNDQDPLIDLNRSTSINENVNLNPLQTNSMQKITKSQRRRENKERKERERLERIKSGLIDDSENTRLIEMKRIESLLEERNMSLCEIPSDGDCMYKAIEHQLRLTRNIDQTVDELRSMASDYIRQNKEDFLPFLLNEENNVVTDQEFEVYCDKIANTKTWGGHLELKALSNTLKVPIEIIQAEGTTIEIGFNEFGSSNPLILCYFRHAYRMGEHYNSVMPNGDVADEEEWHNTE</sequence>
<organism evidence="4">
    <name type="scientific">Sarcoptes scabiei</name>
    <name type="common">Itch mite</name>
    <name type="synonym">Acarus scabiei</name>
    <dbReference type="NCBI Taxonomy" id="52283"/>
    <lineage>
        <taxon>Eukaryota</taxon>
        <taxon>Metazoa</taxon>
        <taxon>Ecdysozoa</taxon>
        <taxon>Arthropoda</taxon>
        <taxon>Chelicerata</taxon>
        <taxon>Arachnida</taxon>
        <taxon>Acari</taxon>
        <taxon>Acariformes</taxon>
        <taxon>Sarcoptiformes</taxon>
        <taxon>Astigmata</taxon>
        <taxon>Psoroptidia</taxon>
        <taxon>Sarcoptoidea</taxon>
        <taxon>Sarcoptidae</taxon>
        <taxon>Sarcoptinae</taxon>
        <taxon>Sarcoptes</taxon>
    </lineage>
</organism>
<reference evidence="5" key="3">
    <citation type="submission" date="2022-06" db="UniProtKB">
        <authorList>
            <consortium name="EnsemblMetazoa"/>
        </authorList>
    </citation>
    <scope>IDENTIFICATION</scope>
</reference>
<evidence type="ECO:0000313" key="6">
    <source>
        <dbReference type="Proteomes" id="UP000070412"/>
    </source>
</evidence>
<dbReference type="PANTHER" id="PTHR12419">
    <property type="entry name" value="OTU DOMAIN CONTAINING PROTEIN"/>
    <property type="match status" value="1"/>
</dbReference>
<dbReference type="PANTHER" id="PTHR12419:SF10">
    <property type="entry name" value="DEUBIQUITINASE OTUD6B"/>
    <property type="match status" value="1"/>
</dbReference>
<dbReference type="EMBL" id="WVUK01000056">
    <property type="protein sequence ID" value="KAF7493059.1"/>
    <property type="molecule type" value="Genomic_DNA"/>
</dbReference>
<accession>A0A834R8M7</accession>
<keyword evidence="6" id="KW-1185">Reference proteome</keyword>
<evidence type="ECO:0000256" key="2">
    <source>
        <dbReference type="SAM" id="MobiDB-lite"/>
    </source>
</evidence>
<reference evidence="4" key="2">
    <citation type="submission" date="2020-01" db="EMBL/GenBank/DDBJ databases">
        <authorList>
            <person name="Korhonen P.K.K."/>
            <person name="Guangxu M.G."/>
            <person name="Wang T.W."/>
            <person name="Stroehlein A.J.S."/>
            <person name="Young N.D."/>
            <person name="Ang C.-S.A."/>
            <person name="Fernando D.W.F."/>
            <person name="Lu H.L."/>
            <person name="Taylor S.T."/>
            <person name="Ehtesham M.E.M."/>
            <person name="Najaraj S.H.N."/>
            <person name="Harsha G.H.G."/>
            <person name="Madugundu A.M."/>
            <person name="Renuse S.R."/>
            <person name="Holt D.H."/>
            <person name="Pandey A.P."/>
            <person name="Papenfuss A.P."/>
            <person name="Gasser R.B.G."/>
            <person name="Fischer K.F."/>
        </authorList>
    </citation>
    <scope>NUCLEOTIDE SEQUENCE</scope>
    <source>
        <strain evidence="4">SSS_KF_BRIS2020</strain>
    </source>
</reference>
<feature type="compositionally biased region" description="Basic and acidic residues" evidence="2">
    <location>
        <begin position="125"/>
        <end position="135"/>
    </location>
</feature>
<dbReference type="InterPro" id="IPR038765">
    <property type="entry name" value="Papain-like_cys_pep_sf"/>
</dbReference>
<evidence type="ECO:0000313" key="4">
    <source>
        <dbReference type="EMBL" id="KAF7493059.1"/>
    </source>
</evidence>
<feature type="domain" description="OTU" evidence="3">
    <location>
        <begin position="168"/>
        <end position="307"/>
    </location>
</feature>
<dbReference type="GO" id="GO:0016579">
    <property type="term" value="P:protein deubiquitination"/>
    <property type="evidence" value="ECO:0007669"/>
    <property type="project" value="TreeGrafter"/>
</dbReference>
<protein>
    <submittedName>
        <fullName evidence="4">OTU domain-containing protein 6B</fullName>
    </submittedName>
</protein>
<dbReference type="EnsemblMetazoa" id="SSS_5549s_mrna">
    <property type="protein sequence ID" value="KAF7493059.1"/>
    <property type="gene ID" value="SSS_5549"/>
</dbReference>
<reference evidence="6" key="1">
    <citation type="journal article" date="2020" name="PLoS Negl. Trop. Dis.">
        <title>High-quality nuclear genome for Sarcoptes scabiei-A critical resource for a neglected parasite.</title>
        <authorList>
            <person name="Korhonen P.K."/>
            <person name="Gasser R.B."/>
            <person name="Ma G."/>
            <person name="Wang T."/>
            <person name="Stroehlein A.J."/>
            <person name="Young N.D."/>
            <person name="Ang C.S."/>
            <person name="Fernando D.D."/>
            <person name="Lu H.C."/>
            <person name="Taylor S."/>
            <person name="Reynolds S.L."/>
            <person name="Mofiz E."/>
            <person name="Najaraj S.H."/>
            <person name="Gowda H."/>
            <person name="Madugundu A."/>
            <person name="Renuse S."/>
            <person name="Holt D."/>
            <person name="Pandey A."/>
            <person name="Papenfuss A.T."/>
            <person name="Fischer K."/>
        </authorList>
    </citation>
    <scope>NUCLEOTIDE SEQUENCE [LARGE SCALE GENOMIC DNA]</scope>
</reference>
<dbReference type="Proteomes" id="UP000070412">
    <property type="component" value="Unassembled WGS sequence"/>
</dbReference>
<dbReference type="OrthoDB" id="415023at2759"/>
<dbReference type="PROSITE" id="PS50802">
    <property type="entry name" value="OTU"/>
    <property type="match status" value="1"/>
</dbReference>
<feature type="region of interest" description="Disordered" evidence="2">
    <location>
        <begin position="72"/>
        <end position="135"/>
    </location>
</feature>
<evidence type="ECO:0000259" key="3">
    <source>
        <dbReference type="PROSITE" id="PS50802"/>
    </source>
</evidence>
<dbReference type="InterPro" id="IPR050704">
    <property type="entry name" value="Peptidase_C85-like"/>
</dbReference>
<evidence type="ECO:0000256" key="1">
    <source>
        <dbReference type="ARBA" id="ARBA00022801"/>
    </source>
</evidence>
<dbReference type="AlphaFoldDB" id="A0A834R8M7"/>
<dbReference type="OMA" id="YELGAHY"/>
<dbReference type="InterPro" id="IPR003323">
    <property type="entry name" value="OTU_dom"/>
</dbReference>
<feature type="compositionally biased region" description="Polar residues" evidence="2">
    <location>
        <begin position="97"/>
        <end position="120"/>
    </location>
</feature>
<dbReference type="GO" id="GO:0004843">
    <property type="term" value="F:cysteine-type deubiquitinase activity"/>
    <property type="evidence" value="ECO:0007669"/>
    <property type="project" value="TreeGrafter"/>
</dbReference>
<dbReference type="InterPro" id="IPR049772">
    <property type="entry name" value="OTU_OTUD6"/>
</dbReference>
<gene>
    <name evidence="4" type="ORF">SSS_5549</name>
</gene>
<proteinExistence type="predicted"/>
<evidence type="ECO:0000313" key="5">
    <source>
        <dbReference type="EnsemblMetazoa" id="KAF7493059.1"/>
    </source>
</evidence>